<evidence type="ECO:0000256" key="5">
    <source>
        <dbReference type="ARBA" id="ARBA00022729"/>
    </source>
</evidence>
<evidence type="ECO:0000256" key="2">
    <source>
        <dbReference type="ARBA" id="ARBA00004613"/>
    </source>
</evidence>
<evidence type="ECO:0000259" key="7">
    <source>
        <dbReference type="Pfam" id="PF22748"/>
    </source>
</evidence>
<protein>
    <recommendedName>
        <fullName evidence="7">RxLR effector PexRD54 WY domain-containing protein</fullName>
    </recommendedName>
</protein>
<keyword evidence="5" id="KW-0732">Signal</keyword>
<gene>
    <name evidence="8" type="ORF">PC110_g20233</name>
</gene>
<evidence type="ECO:0000256" key="6">
    <source>
        <dbReference type="ARBA" id="ARBA00023026"/>
    </source>
</evidence>
<feature type="domain" description="RxLR effector PexRD54 WY" evidence="7">
    <location>
        <begin position="29"/>
        <end position="70"/>
    </location>
</feature>
<dbReference type="OrthoDB" id="110891at2759"/>
<dbReference type="GO" id="GO:0043657">
    <property type="term" value="C:host cell"/>
    <property type="evidence" value="ECO:0007669"/>
    <property type="project" value="UniProtKB-SubCell"/>
</dbReference>
<name>A0A329RG30_9STRA</name>
<evidence type="ECO:0000256" key="1">
    <source>
        <dbReference type="ARBA" id="ARBA00004340"/>
    </source>
</evidence>
<dbReference type="Proteomes" id="UP000251314">
    <property type="component" value="Unassembled WGS sequence"/>
</dbReference>
<sequence length="172" mass="20051">MSYEKKLGTKSLNHALLLKLKEREVERAQLKDWLDNEKTTEDVFKLLRLNTDKGGEILKKPVLTTWFKYVGMSGQDANQLLLLKLKMEFSDEDLAKVLVAAGRDTNVQIEVWDMILAQHRCWRGRKKTAEDVFNLLKLNNEGEQLFKSRILDVWVSYVVELDKKNADEEILQ</sequence>
<proteinExistence type="inferred from homology"/>
<comment type="caution">
    <text evidence="8">The sequence shown here is derived from an EMBL/GenBank/DDBJ whole genome shotgun (WGS) entry which is preliminary data.</text>
</comment>
<dbReference type="InterPro" id="IPR054463">
    <property type="entry name" value="PexRD54_WY"/>
</dbReference>
<comment type="similarity">
    <text evidence="3">Belongs to the RxLR effector family.</text>
</comment>
<organism evidence="8 9">
    <name type="scientific">Phytophthora cactorum</name>
    <dbReference type="NCBI Taxonomy" id="29920"/>
    <lineage>
        <taxon>Eukaryota</taxon>
        <taxon>Sar</taxon>
        <taxon>Stramenopiles</taxon>
        <taxon>Oomycota</taxon>
        <taxon>Peronosporomycetes</taxon>
        <taxon>Peronosporales</taxon>
        <taxon>Peronosporaceae</taxon>
        <taxon>Phytophthora</taxon>
    </lineage>
</organism>
<dbReference type="EMBL" id="MJFZ01001082">
    <property type="protein sequence ID" value="RAW23331.1"/>
    <property type="molecule type" value="Genomic_DNA"/>
</dbReference>
<dbReference type="Pfam" id="PF22748">
    <property type="entry name" value="PexRD54_WY"/>
    <property type="match status" value="1"/>
</dbReference>
<comment type="subcellular location">
    <subcellularLocation>
        <location evidence="1">Host cell</location>
    </subcellularLocation>
    <subcellularLocation>
        <location evidence="2">Secreted</location>
    </subcellularLocation>
</comment>
<evidence type="ECO:0000313" key="8">
    <source>
        <dbReference type="EMBL" id="RAW23331.1"/>
    </source>
</evidence>
<keyword evidence="4" id="KW-0964">Secreted</keyword>
<keyword evidence="6" id="KW-0843">Virulence</keyword>
<evidence type="ECO:0000313" key="9">
    <source>
        <dbReference type="Proteomes" id="UP000251314"/>
    </source>
</evidence>
<evidence type="ECO:0000256" key="3">
    <source>
        <dbReference type="ARBA" id="ARBA00010400"/>
    </source>
</evidence>
<evidence type="ECO:0000256" key="4">
    <source>
        <dbReference type="ARBA" id="ARBA00022525"/>
    </source>
</evidence>
<dbReference type="VEuPathDB" id="FungiDB:PC110_g20233"/>
<keyword evidence="9" id="KW-1185">Reference proteome</keyword>
<dbReference type="STRING" id="29920.A0A329RG30"/>
<accession>A0A329RG30</accession>
<dbReference type="AlphaFoldDB" id="A0A329RG30"/>
<reference evidence="8 9" key="1">
    <citation type="submission" date="2018-01" db="EMBL/GenBank/DDBJ databases">
        <title>Draft genome of the strawberry crown rot pathogen Phytophthora cactorum.</title>
        <authorList>
            <person name="Armitage A.D."/>
            <person name="Lysoe E."/>
            <person name="Nellist C.F."/>
            <person name="Harrison R.J."/>
            <person name="Brurberg M.B."/>
        </authorList>
    </citation>
    <scope>NUCLEOTIDE SEQUENCE [LARGE SCALE GENOMIC DNA]</scope>
    <source>
        <strain evidence="8 9">10300</strain>
    </source>
</reference>
<dbReference type="GO" id="GO:0005576">
    <property type="term" value="C:extracellular region"/>
    <property type="evidence" value="ECO:0007669"/>
    <property type="project" value="UniProtKB-SubCell"/>
</dbReference>